<gene>
    <name evidence="5" type="ORF">A7U60_g5682</name>
</gene>
<comment type="subcellular location">
    <subcellularLocation>
        <location evidence="1">Nucleus</location>
    </subcellularLocation>
</comment>
<proteinExistence type="predicted"/>
<feature type="domain" description="Xylanolytic transcriptional activator regulatory" evidence="4">
    <location>
        <begin position="301"/>
        <end position="374"/>
    </location>
</feature>
<dbReference type="GO" id="GO:0003677">
    <property type="term" value="F:DNA binding"/>
    <property type="evidence" value="ECO:0007669"/>
    <property type="project" value="InterPro"/>
</dbReference>
<protein>
    <recommendedName>
        <fullName evidence="4">Xylanolytic transcriptional activator regulatory domain-containing protein</fullName>
    </recommendedName>
</protein>
<keyword evidence="2" id="KW-0539">Nucleus</keyword>
<comment type="caution">
    <text evidence="5">The sequence shown here is derived from an EMBL/GenBank/DDBJ whole genome shotgun (WGS) entry which is preliminary data.</text>
</comment>
<feature type="compositionally biased region" description="Low complexity" evidence="3">
    <location>
        <begin position="776"/>
        <end position="786"/>
    </location>
</feature>
<feature type="region of interest" description="Disordered" evidence="3">
    <location>
        <begin position="642"/>
        <end position="686"/>
    </location>
</feature>
<organism evidence="5 6">
    <name type="scientific">Sanghuangporus baumii</name>
    <name type="common">Phellinus baumii</name>
    <dbReference type="NCBI Taxonomy" id="108892"/>
    <lineage>
        <taxon>Eukaryota</taxon>
        <taxon>Fungi</taxon>
        <taxon>Dikarya</taxon>
        <taxon>Basidiomycota</taxon>
        <taxon>Agaricomycotina</taxon>
        <taxon>Agaricomycetes</taxon>
        <taxon>Hymenochaetales</taxon>
        <taxon>Hymenochaetaceae</taxon>
        <taxon>Sanghuangporus</taxon>
    </lineage>
</organism>
<evidence type="ECO:0000256" key="2">
    <source>
        <dbReference type="ARBA" id="ARBA00023242"/>
    </source>
</evidence>
<dbReference type="GO" id="GO:0005634">
    <property type="term" value="C:nucleus"/>
    <property type="evidence" value="ECO:0007669"/>
    <property type="project" value="UniProtKB-SubCell"/>
</dbReference>
<reference evidence="5" key="1">
    <citation type="submission" date="2016-06" db="EMBL/GenBank/DDBJ databases">
        <title>Draft Genome sequence of the fungus Inonotus baumii.</title>
        <authorList>
            <person name="Zhu H."/>
            <person name="Lin W."/>
        </authorList>
    </citation>
    <scope>NUCLEOTIDE SEQUENCE</scope>
    <source>
        <strain evidence="5">821</strain>
    </source>
</reference>
<evidence type="ECO:0000313" key="6">
    <source>
        <dbReference type="Proteomes" id="UP000757232"/>
    </source>
</evidence>
<dbReference type="AlphaFoldDB" id="A0A9Q5N350"/>
<dbReference type="SMART" id="SM00906">
    <property type="entry name" value="Fungal_trans"/>
    <property type="match status" value="1"/>
</dbReference>
<dbReference type="InterPro" id="IPR050613">
    <property type="entry name" value="Sec_Metabolite_Reg"/>
</dbReference>
<keyword evidence="6" id="KW-1185">Reference proteome</keyword>
<dbReference type="InterPro" id="IPR007219">
    <property type="entry name" value="XnlR_reg_dom"/>
</dbReference>
<accession>A0A9Q5N350</accession>
<evidence type="ECO:0000256" key="1">
    <source>
        <dbReference type="ARBA" id="ARBA00004123"/>
    </source>
</evidence>
<feature type="compositionally biased region" description="Basic and acidic residues" evidence="3">
    <location>
        <begin position="713"/>
        <end position="722"/>
    </location>
</feature>
<dbReference type="Pfam" id="PF04082">
    <property type="entry name" value="Fungal_trans"/>
    <property type="match status" value="1"/>
</dbReference>
<feature type="region of interest" description="Disordered" evidence="3">
    <location>
        <begin position="776"/>
        <end position="805"/>
    </location>
</feature>
<dbReference type="GO" id="GO:0008270">
    <property type="term" value="F:zinc ion binding"/>
    <property type="evidence" value="ECO:0007669"/>
    <property type="project" value="InterPro"/>
</dbReference>
<dbReference type="OrthoDB" id="424974at2759"/>
<evidence type="ECO:0000259" key="4">
    <source>
        <dbReference type="SMART" id="SM00906"/>
    </source>
</evidence>
<evidence type="ECO:0000313" key="5">
    <source>
        <dbReference type="EMBL" id="OCB87167.1"/>
    </source>
</evidence>
<sequence>MRQSRTLAPTHGTKYSAPVSIVNDAKIAELSKRIHQLEDALQISHDAVSSAPHPLLAEDLLQIKSGETLVFAEKDEDVADANLADQFGTLAVSNGGAEVYYGYTGPTHDVLTRKLVSSEIDAQAEPHLTLPPHVSYLSKTFPFTPLYLPVPELQECIEEMLPPYTRATALVEAYLTNLSWFFRPVEREEIMEELIPIVYKRKRPPSVASRSGNSPNDSYGGQARTDPHALGLLLSIFAVGAVADMTLPPWNDEGELYYQLSRTALSLKPVFEGAGLHAVEAIALLAAYNLFSCRRRGLEGTWKILSFSLSLAASIGLNRDPAHFNLPPKVVQRRRRAFWELHSMDLFRNNVTGRPATFPHEVIDCELPEDNDSSDFEGRSEKLDSIWQIRYRYLKEILTEISDKLGAMRTVKYSEILSLDQKIRQYDPQGILRLPIHDLKSDGDLGIIYRQMQLSMFKDTSLLLLHRSFFARALIEDPTNPVRTRFGPSFLSMYRAAASMVHFVRKQFDQEGLFLLRCWPILAQALHATVILGSVAACGTASALAPQAYIHFNLAYEMFTRAPMHPVINASVPIVTRLREQALEALAKHGHDISSQISPINSQPNPKSYAQDFNSTATLGRLVKKSFDGEFGTAPAILQNLGRHPGLSTTAQSNTSSASQSSMPFTGVSGAYARQGDTSSPLSTLPHRNLANDDVYHMETDTDSFHAVAVESGQEHSFEKESVGNPSDGRTDAHVAESGSSGNQLFNSDPFDFSGSSIGANSDVFSTYTTFSDSLGDGSLPGPSSGTVDDASKLQSDAPTFRGDPFLFNTPSPGRFFTSDFDVSFDMRASSGQESVLPLLPQDMEAWRTILQDSRFFGFTGENTDSEKGTPR</sequence>
<dbReference type="GO" id="GO:0006351">
    <property type="term" value="P:DNA-templated transcription"/>
    <property type="evidence" value="ECO:0007669"/>
    <property type="project" value="InterPro"/>
</dbReference>
<name>A0A9Q5N350_SANBA</name>
<feature type="compositionally biased region" description="Low complexity" evidence="3">
    <location>
        <begin position="648"/>
        <end position="662"/>
    </location>
</feature>
<feature type="region of interest" description="Disordered" evidence="3">
    <location>
        <begin position="710"/>
        <end position="743"/>
    </location>
</feature>
<dbReference type="EMBL" id="LNZH02000194">
    <property type="protein sequence ID" value="OCB87167.1"/>
    <property type="molecule type" value="Genomic_DNA"/>
</dbReference>
<dbReference type="PANTHER" id="PTHR31001">
    <property type="entry name" value="UNCHARACTERIZED TRANSCRIPTIONAL REGULATORY PROTEIN"/>
    <property type="match status" value="1"/>
</dbReference>
<evidence type="ECO:0000256" key="3">
    <source>
        <dbReference type="SAM" id="MobiDB-lite"/>
    </source>
</evidence>
<dbReference type="Proteomes" id="UP000757232">
    <property type="component" value="Unassembled WGS sequence"/>
</dbReference>
<dbReference type="CDD" id="cd12148">
    <property type="entry name" value="fungal_TF_MHR"/>
    <property type="match status" value="1"/>
</dbReference>